<proteinExistence type="predicted"/>
<keyword evidence="2" id="KW-1185">Reference proteome</keyword>
<protein>
    <submittedName>
        <fullName evidence="1">Uncharacterized protein</fullName>
    </submittedName>
</protein>
<evidence type="ECO:0000313" key="2">
    <source>
        <dbReference type="Proteomes" id="UP001432000"/>
    </source>
</evidence>
<sequence>MTSPVEPSTYWQALAVAADHGNLYLNPEAAKACTSACDNYILKLKEHQQSARDLANISGWGDFDSGKALQRIFSEKAAGGANNMVDVLQSHIDVVEEMKVVFGKFFSATEAADDTNAADLQSHGPK</sequence>
<reference evidence="1 2" key="1">
    <citation type="submission" date="2024-03" db="EMBL/GenBank/DDBJ databases">
        <title>Natural products discovery in diverse microorganisms through a two-stage MS feature dereplication strategy.</title>
        <authorList>
            <person name="Zhang R."/>
        </authorList>
    </citation>
    <scope>NUCLEOTIDE SEQUENCE [LARGE SCALE GENOMIC DNA]</scope>
    <source>
        <strain evidence="1 2">18930</strain>
    </source>
</reference>
<organism evidence="1 2">
    <name type="scientific">Rhodococcus sovatensis</name>
    <dbReference type="NCBI Taxonomy" id="1805840"/>
    <lineage>
        <taxon>Bacteria</taxon>
        <taxon>Bacillati</taxon>
        <taxon>Actinomycetota</taxon>
        <taxon>Actinomycetes</taxon>
        <taxon>Mycobacteriales</taxon>
        <taxon>Nocardiaceae</taxon>
        <taxon>Rhodococcus</taxon>
    </lineage>
</organism>
<name>A0ABZ2PKK2_9NOCA</name>
<dbReference type="EMBL" id="CP147846">
    <property type="protein sequence ID" value="WXG69692.1"/>
    <property type="molecule type" value="Genomic_DNA"/>
</dbReference>
<dbReference type="Proteomes" id="UP001432000">
    <property type="component" value="Chromosome"/>
</dbReference>
<dbReference type="RefSeq" id="WP_338890629.1">
    <property type="nucleotide sequence ID" value="NZ_CP147846.1"/>
</dbReference>
<gene>
    <name evidence="1" type="ORF">WDS16_03810</name>
</gene>
<accession>A0ABZ2PKK2</accession>
<evidence type="ECO:0000313" key="1">
    <source>
        <dbReference type="EMBL" id="WXG69692.1"/>
    </source>
</evidence>